<dbReference type="Proteomes" id="UP000002279">
    <property type="component" value="Chromosome X2"/>
</dbReference>
<keyword evidence="6 11" id="KW-0106">Calcium</keyword>
<evidence type="ECO:0000256" key="3">
    <source>
        <dbReference type="ARBA" id="ARBA00022692"/>
    </source>
</evidence>
<dbReference type="PROSITE" id="PS00232">
    <property type="entry name" value="CADHERIN_1"/>
    <property type="match status" value="4"/>
</dbReference>
<keyword evidence="9 12" id="KW-0472">Membrane</keyword>
<dbReference type="FunFam" id="2.60.40.60:FF:000018">
    <property type="entry name" value="Protocadherin gamma c3"/>
    <property type="match status" value="1"/>
</dbReference>
<feature type="domain" description="Cadherin" evidence="13">
    <location>
        <begin position="569"/>
        <end position="669"/>
    </location>
</feature>
<dbReference type="Pfam" id="PF16492">
    <property type="entry name" value="Cadherin_C_2"/>
    <property type="match status" value="1"/>
</dbReference>
<dbReference type="InterPro" id="IPR020894">
    <property type="entry name" value="Cadherin_CS"/>
</dbReference>
<dbReference type="FunFam" id="2.60.40.60:FF:000002">
    <property type="entry name" value="Protocadherin alpha 2"/>
    <property type="match status" value="1"/>
</dbReference>
<dbReference type="InterPro" id="IPR015919">
    <property type="entry name" value="Cadherin-like_sf"/>
</dbReference>
<evidence type="ECO:0000256" key="11">
    <source>
        <dbReference type="PROSITE-ProRule" id="PRU00043"/>
    </source>
</evidence>
<dbReference type="Pfam" id="PF00028">
    <property type="entry name" value="Cadherin"/>
    <property type="match status" value="5"/>
</dbReference>
<dbReference type="FunFam" id="2.60.40.60:FF:000309">
    <property type="entry name" value="Protocadherin beta-8"/>
    <property type="match status" value="1"/>
</dbReference>
<evidence type="ECO:0000313" key="15">
    <source>
        <dbReference type="Proteomes" id="UP000002279"/>
    </source>
</evidence>
<dbReference type="PANTHER" id="PTHR24028">
    <property type="entry name" value="CADHERIN-87A"/>
    <property type="match status" value="1"/>
</dbReference>
<gene>
    <name evidence="14" type="primary">LOC114807430</name>
</gene>
<evidence type="ECO:0000256" key="10">
    <source>
        <dbReference type="ARBA" id="ARBA00023180"/>
    </source>
</evidence>
<evidence type="ECO:0000256" key="5">
    <source>
        <dbReference type="ARBA" id="ARBA00022737"/>
    </source>
</evidence>
<dbReference type="FunFam" id="2.60.40.60:FF:000004">
    <property type="entry name" value="Protocadherin 1 gamma 2"/>
    <property type="match status" value="1"/>
</dbReference>
<dbReference type="HOGENOM" id="CLU_006480_3_0_1"/>
<dbReference type="SMART" id="SM00112">
    <property type="entry name" value="CA"/>
    <property type="match status" value="6"/>
</dbReference>
<dbReference type="PRINTS" id="PR00205">
    <property type="entry name" value="CADHERIN"/>
</dbReference>
<accession>F6W3T8</accession>
<dbReference type="STRING" id="9258.ENSOANP00000011489"/>
<dbReference type="PROSITE" id="PS50268">
    <property type="entry name" value="CADHERIN_2"/>
    <property type="match status" value="6"/>
</dbReference>
<feature type="domain" description="Cadherin" evidence="13">
    <location>
        <begin position="445"/>
        <end position="554"/>
    </location>
</feature>
<dbReference type="InterPro" id="IPR032455">
    <property type="entry name" value="Cadherin_C"/>
</dbReference>
<dbReference type="Pfam" id="PF08266">
    <property type="entry name" value="Cadherin_2"/>
    <property type="match status" value="1"/>
</dbReference>
<keyword evidence="3 12" id="KW-0812">Transmembrane</keyword>
<evidence type="ECO:0000256" key="8">
    <source>
        <dbReference type="ARBA" id="ARBA00022989"/>
    </source>
</evidence>
<feature type="domain" description="Cadherin" evidence="13">
    <location>
        <begin position="236"/>
        <end position="340"/>
    </location>
</feature>
<dbReference type="Gene3D" id="2.60.40.60">
    <property type="entry name" value="Cadherins"/>
    <property type="match status" value="6"/>
</dbReference>
<dbReference type="InterPro" id="IPR013164">
    <property type="entry name" value="Cadherin_N"/>
</dbReference>
<evidence type="ECO:0000256" key="1">
    <source>
        <dbReference type="ARBA" id="ARBA00004251"/>
    </source>
</evidence>
<feature type="transmembrane region" description="Helical" evidence="12">
    <location>
        <begin position="679"/>
        <end position="703"/>
    </location>
</feature>
<reference evidence="14 15" key="1">
    <citation type="journal article" date="2008" name="Nature">
        <title>Genome analysis of the platypus reveals unique signatures of evolution.</title>
        <authorList>
            <person name="Warren W.C."/>
            <person name="Hillier L.W."/>
            <person name="Marshall Graves J.A."/>
            <person name="Birney E."/>
            <person name="Ponting C.P."/>
            <person name="Grutzner F."/>
            <person name="Belov K."/>
            <person name="Miller W."/>
            <person name="Clarke L."/>
            <person name="Chinwalla A.T."/>
            <person name="Yang S.P."/>
            <person name="Heger A."/>
            <person name="Locke D.P."/>
            <person name="Miethke P."/>
            <person name="Waters P.D."/>
            <person name="Veyrunes F."/>
            <person name="Fulton L."/>
            <person name="Fulton B."/>
            <person name="Graves T."/>
            <person name="Wallis J."/>
            <person name="Puente X.S."/>
            <person name="Lopez-Otin C."/>
            <person name="Ordonez G.R."/>
            <person name="Eichler E.E."/>
            <person name="Chen L."/>
            <person name="Cheng Z."/>
            <person name="Deakin J.E."/>
            <person name="Alsop A."/>
            <person name="Thompson K."/>
            <person name="Kirby P."/>
            <person name="Papenfuss A.T."/>
            <person name="Wakefield M.J."/>
            <person name="Olender T."/>
            <person name="Lancet D."/>
            <person name="Huttley G.A."/>
            <person name="Smit A.F."/>
            <person name="Pask A."/>
            <person name="Temple-Smith P."/>
            <person name="Batzer M.A."/>
            <person name="Walker J.A."/>
            <person name="Konkel M.K."/>
            <person name="Harris R.S."/>
            <person name="Whittington C.M."/>
            <person name="Wong E.S."/>
            <person name="Gemmell N.J."/>
            <person name="Buschiazzo E."/>
            <person name="Vargas Jentzsch I.M."/>
            <person name="Merkel A."/>
            <person name="Schmitz J."/>
            <person name="Zemann A."/>
            <person name="Churakov G."/>
            <person name="Kriegs J.O."/>
            <person name="Brosius J."/>
            <person name="Murchison E.P."/>
            <person name="Sachidanandam R."/>
            <person name="Smith C."/>
            <person name="Hannon G.J."/>
            <person name="Tsend-Ayush E."/>
            <person name="McMillan D."/>
            <person name="Attenborough R."/>
            <person name="Rens W."/>
            <person name="Ferguson-Smith M."/>
            <person name="Lefevre C.M."/>
            <person name="Sharp J.A."/>
            <person name="Nicholas K.R."/>
            <person name="Ray D.A."/>
            <person name="Kube M."/>
            <person name="Reinhardt R."/>
            <person name="Pringle T.H."/>
            <person name="Taylor J."/>
            <person name="Jones R.C."/>
            <person name="Nixon B."/>
            <person name="Dacheux J.L."/>
            <person name="Niwa H."/>
            <person name="Sekita Y."/>
            <person name="Huang X."/>
            <person name="Stark A."/>
            <person name="Kheradpour P."/>
            <person name="Kellis M."/>
            <person name="Flicek P."/>
            <person name="Chen Y."/>
            <person name="Webber C."/>
            <person name="Hardison R."/>
            <person name="Nelson J."/>
            <person name="Hallsworth-Pepin K."/>
            <person name="Delehaunty K."/>
            <person name="Markovic C."/>
            <person name="Minx P."/>
            <person name="Feng Y."/>
            <person name="Kremitzki C."/>
            <person name="Mitreva M."/>
            <person name="Glasscock J."/>
            <person name="Wylie T."/>
            <person name="Wohldmann P."/>
            <person name="Thiru P."/>
            <person name="Nhan M.N."/>
            <person name="Pohl C.S."/>
            <person name="Smith S.M."/>
            <person name="Hou S."/>
            <person name="Nefedov M."/>
            <person name="de Jong P.J."/>
            <person name="Renfree M.B."/>
            <person name="Mardis E.R."/>
            <person name="Wilson R.K."/>
        </authorList>
    </citation>
    <scope>NUCLEOTIDE SEQUENCE [LARGE SCALE GENOMIC DNA]</scope>
    <source>
        <strain evidence="14 15">Glennie</strain>
    </source>
</reference>
<evidence type="ECO:0000313" key="14">
    <source>
        <dbReference type="Ensembl" id="ENSOANP00000011489.2"/>
    </source>
</evidence>
<feature type="domain" description="Cadherin" evidence="13">
    <location>
        <begin position="127"/>
        <end position="235"/>
    </location>
</feature>
<dbReference type="InterPro" id="IPR050174">
    <property type="entry name" value="Protocadherin/Cadherin-CA"/>
</dbReference>
<keyword evidence="10" id="KW-0325">Glycoprotein</keyword>
<dbReference type="GO" id="GO:0050839">
    <property type="term" value="F:cell adhesion molecule binding"/>
    <property type="evidence" value="ECO:0000318"/>
    <property type="project" value="GO_Central"/>
</dbReference>
<dbReference type="CDD" id="cd11304">
    <property type="entry name" value="Cadherin_repeat"/>
    <property type="match status" value="6"/>
</dbReference>
<dbReference type="FunFam" id="2.60.40.60:FF:000001">
    <property type="entry name" value="Protocadherin alpha 2"/>
    <property type="match status" value="1"/>
</dbReference>
<proteinExistence type="predicted"/>
<dbReference type="Ensembl" id="ENSOANT00000011491.2">
    <property type="protein sequence ID" value="ENSOANP00000011489.2"/>
    <property type="gene ID" value="ENSOANG00000007219.3"/>
</dbReference>
<dbReference type="OMA" id="QYEVCVT"/>
<keyword evidence="8 12" id="KW-1133">Transmembrane helix</keyword>
<feature type="domain" description="Cadherin" evidence="13">
    <location>
        <begin position="341"/>
        <end position="444"/>
    </location>
</feature>
<dbReference type="AlphaFoldDB" id="F6W3T8"/>
<dbReference type="Bgee" id="ENSOANG00000007219">
    <property type="expression patterns" value="Expressed in cerebellum and 6 other cell types or tissues"/>
</dbReference>
<reference evidence="14" key="2">
    <citation type="submission" date="2025-08" db="UniProtKB">
        <authorList>
            <consortium name="Ensembl"/>
        </authorList>
    </citation>
    <scope>IDENTIFICATION</scope>
    <source>
        <strain evidence="14">Glennie</strain>
    </source>
</reference>
<protein>
    <recommendedName>
        <fullName evidence="13">Cadherin domain-containing protein</fullName>
    </recommendedName>
</protein>
<dbReference type="PANTHER" id="PTHR24028:SF318">
    <property type="entry name" value="PROTOCADHERIN BETA-13"/>
    <property type="match status" value="1"/>
</dbReference>
<sequence length="776" mass="86174">DIIGGQVMRLFVYLCLSGVYSETVRYSVLEEMERGSLVANVVKDLGLDSMDLYTRNARIVSEGEKEYFHLNPKTGDLFIKEELDREGLCGQSEPCIVSFQILLENPLKFYRSEISVDDINDHSPVFLEKKIVLNILENSPAGTEFQMESAQDLDVGNNSLHEYSISPNSYFHIKTRSRSDGRKHPELVLDKVLDREQQAEIHLTITALDGGSPPRSGTAEVLVNVLDINDNAPEFTQPLYEVQISENSPAGSLVSIVSATDLDAGSNGEISYALFLVTEEIRRTFQIHPISGEIRVLQQLDFEAKQSYEFDIQAKDGGRLSGKSTVFVQVIDVNDNPPELIMSSFTSPIPENLPETVVAVFSVKDRDSGDNGKMVCSIQNDLPFILKPTFRNFYTLVADRLLDRESQSEYNVTITVADLGSPSLKVEKNITVLISDVNDNPPVFNQTSYTLYVKENNSPALHIGRVQAVDRDSGQNARVSYTLLPPEDSDLSLSSFVSINSENGNIYVLRSMDYEAIQDFQFAVRAADGGSPALSSQAMVRVVVLDDNDNSPFVLYPLQNGTSPCNDLVPRWAEAGYLVTKVVAVDADSAQNSWLSFQLLKATDPGLFSVWSHNGEIRTTRLITDKDPVKQKLVVLVKDHGDPPLSTAATLYVLLVDGFSDPYIRLPELHRKNEPEDSLTVYLVIALASISFLFLFSVIVFIIMRLWSRRRDVAEATNLGPDGHFPGHLVDMNGTGTLSHNYRYEVCLTTGSGNSEFQFLKPIIPSLPTQYPGIDL</sequence>
<keyword evidence="2" id="KW-1003">Cell membrane</keyword>
<evidence type="ECO:0000259" key="13">
    <source>
        <dbReference type="PROSITE" id="PS50268"/>
    </source>
</evidence>
<comment type="subcellular location">
    <subcellularLocation>
        <location evidence="1">Cell membrane</location>
        <topology evidence="1">Single-pass type I membrane protein</topology>
    </subcellularLocation>
</comment>
<dbReference type="GO" id="GO:0005509">
    <property type="term" value="F:calcium ion binding"/>
    <property type="evidence" value="ECO:0007669"/>
    <property type="project" value="UniProtKB-UniRule"/>
</dbReference>
<evidence type="ECO:0000256" key="12">
    <source>
        <dbReference type="SAM" id="Phobius"/>
    </source>
</evidence>
<dbReference type="FunCoup" id="F6W3T8">
    <property type="interactions" value="343"/>
</dbReference>
<keyword evidence="15" id="KW-1185">Reference proteome</keyword>
<evidence type="ECO:0000256" key="9">
    <source>
        <dbReference type="ARBA" id="ARBA00023136"/>
    </source>
</evidence>
<dbReference type="SUPFAM" id="SSF49313">
    <property type="entry name" value="Cadherin-like"/>
    <property type="match status" value="6"/>
</dbReference>
<dbReference type="GO" id="GO:0007156">
    <property type="term" value="P:homophilic cell adhesion via plasma membrane adhesion molecules"/>
    <property type="evidence" value="ECO:0007669"/>
    <property type="project" value="InterPro"/>
</dbReference>
<reference evidence="14" key="3">
    <citation type="submission" date="2025-09" db="UniProtKB">
        <authorList>
            <consortium name="Ensembl"/>
        </authorList>
    </citation>
    <scope>IDENTIFICATION</scope>
    <source>
        <strain evidence="14">Glennie</strain>
    </source>
</reference>
<organism evidence="14 15">
    <name type="scientific">Ornithorhynchus anatinus</name>
    <name type="common">Duckbill platypus</name>
    <dbReference type="NCBI Taxonomy" id="9258"/>
    <lineage>
        <taxon>Eukaryota</taxon>
        <taxon>Metazoa</taxon>
        <taxon>Chordata</taxon>
        <taxon>Craniata</taxon>
        <taxon>Vertebrata</taxon>
        <taxon>Euteleostomi</taxon>
        <taxon>Mammalia</taxon>
        <taxon>Monotremata</taxon>
        <taxon>Ornithorhynchidae</taxon>
        <taxon>Ornithorhynchus</taxon>
    </lineage>
</organism>
<feature type="domain" description="Cadherin" evidence="13">
    <location>
        <begin position="20"/>
        <end position="126"/>
    </location>
</feature>
<evidence type="ECO:0000256" key="4">
    <source>
        <dbReference type="ARBA" id="ARBA00022729"/>
    </source>
</evidence>
<dbReference type="GO" id="GO:0007155">
    <property type="term" value="P:cell adhesion"/>
    <property type="evidence" value="ECO:0000318"/>
    <property type="project" value="GO_Central"/>
</dbReference>
<dbReference type="GO" id="GO:0005886">
    <property type="term" value="C:plasma membrane"/>
    <property type="evidence" value="ECO:0000318"/>
    <property type="project" value="GO_Central"/>
</dbReference>
<evidence type="ECO:0000256" key="6">
    <source>
        <dbReference type="ARBA" id="ARBA00022837"/>
    </source>
</evidence>
<keyword evidence="7" id="KW-0130">Cell adhesion</keyword>
<dbReference type="eggNOG" id="KOG3594">
    <property type="taxonomic scope" value="Eukaryota"/>
</dbReference>
<keyword evidence="5" id="KW-0677">Repeat</keyword>
<dbReference type="FunFam" id="2.60.40.60:FF:000006">
    <property type="entry name" value="Protocadherin alpha 2"/>
    <property type="match status" value="1"/>
</dbReference>
<name>F6W3T8_ORNAN</name>
<keyword evidence="4" id="KW-0732">Signal</keyword>
<evidence type="ECO:0000256" key="7">
    <source>
        <dbReference type="ARBA" id="ARBA00022889"/>
    </source>
</evidence>
<dbReference type="InterPro" id="IPR002126">
    <property type="entry name" value="Cadherin-like_dom"/>
</dbReference>
<dbReference type="GeneTree" id="ENSGT00940000161193"/>
<evidence type="ECO:0000256" key="2">
    <source>
        <dbReference type="ARBA" id="ARBA00022475"/>
    </source>
</evidence>
<dbReference type="InParanoid" id="F6W3T8"/>